<sequence>MQIQFELAKYNEELDTFDLDETLYQVEISEEDAQTYELLKSSDLNLYNWFIEADFFSKYIKEEVYPKGQHKKIAVCDINDISFRRFFFFKVTSGDSHYAYFKKLFNIFEESDWQDREEIGEQILEQLKSKRLELVRDLTEDEESESETEENTTVESDGKV</sequence>
<gene>
    <name evidence="2" type="ORF">HELGO_WM21593</name>
</gene>
<reference evidence="2" key="1">
    <citation type="submission" date="2020-01" db="EMBL/GenBank/DDBJ databases">
        <authorList>
            <person name="Meier V. D."/>
            <person name="Meier V D."/>
        </authorList>
    </citation>
    <scope>NUCLEOTIDE SEQUENCE</scope>
    <source>
        <strain evidence="2">HLG_WM_MAG_03</strain>
    </source>
</reference>
<accession>A0A6S6TXA6</accession>
<evidence type="ECO:0000256" key="1">
    <source>
        <dbReference type="SAM" id="MobiDB-lite"/>
    </source>
</evidence>
<dbReference type="EMBL" id="CACVAR010000317">
    <property type="protein sequence ID" value="CAA6820778.1"/>
    <property type="molecule type" value="Genomic_DNA"/>
</dbReference>
<protein>
    <submittedName>
        <fullName evidence="2">Uncharacterized protein</fullName>
    </submittedName>
</protein>
<evidence type="ECO:0000313" key="2">
    <source>
        <dbReference type="EMBL" id="CAA6820778.1"/>
    </source>
</evidence>
<name>A0A6S6TXA6_9BACT</name>
<organism evidence="2">
    <name type="scientific">uncultured Sulfurovum sp</name>
    <dbReference type="NCBI Taxonomy" id="269237"/>
    <lineage>
        <taxon>Bacteria</taxon>
        <taxon>Pseudomonadati</taxon>
        <taxon>Campylobacterota</taxon>
        <taxon>Epsilonproteobacteria</taxon>
        <taxon>Campylobacterales</taxon>
        <taxon>Sulfurovaceae</taxon>
        <taxon>Sulfurovum</taxon>
        <taxon>environmental samples</taxon>
    </lineage>
</organism>
<feature type="compositionally biased region" description="Acidic residues" evidence="1">
    <location>
        <begin position="139"/>
        <end position="152"/>
    </location>
</feature>
<dbReference type="AlphaFoldDB" id="A0A6S6TXA6"/>
<proteinExistence type="predicted"/>
<feature type="region of interest" description="Disordered" evidence="1">
    <location>
        <begin position="138"/>
        <end position="160"/>
    </location>
</feature>